<evidence type="ECO:0000256" key="4">
    <source>
        <dbReference type="ARBA" id="ARBA00022695"/>
    </source>
</evidence>
<dbReference type="SUPFAM" id="SSF53448">
    <property type="entry name" value="Nucleotide-diphospho-sugar transferases"/>
    <property type="match status" value="1"/>
</dbReference>
<dbReference type="AlphaFoldDB" id="A0A1W1X5C9"/>
<dbReference type="OrthoDB" id="9775031at2"/>
<comment type="similarity">
    <text evidence="1">In the C-terminal section; belongs to the transferase hexapeptide repeat family.</text>
</comment>
<dbReference type="PANTHER" id="PTHR43584">
    <property type="entry name" value="NUCLEOTIDYL TRANSFERASE"/>
    <property type="match status" value="1"/>
</dbReference>
<accession>A0A1W1X5C9</accession>
<organism evidence="10 11">
    <name type="scientific">Desulfacinum hydrothermale DSM 13146</name>
    <dbReference type="NCBI Taxonomy" id="1121390"/>
    <lineage>
        <taxon>Bacteria</taxon>
        <taxon>Pseudomonadati</taxon>
        <taxon>Thermodesulfobacteriota</taxon>
        <taxon>Syntrophobacteria</taxon>
        <taxon>Syntrophobacterales</taxon>
        <taxon>Syntrophobacteraceae</taxon>
        <taxon>Desulfacinum</taxon>
    </lineage>
</organism>
<dbReference type="Gene3D" id="3.90.550.10">
    <property type="entry name" value="Spore Coat Polysaccharide Biosynthesis Protein SpsA, Chain A"/>
    <property type="match status" value="1"/>
</dbReference>
<comment type="catalytic activity">
    <reaction evidence="6">
        <text>alpha-D-glucosamine 1-phosphate + acetyl-CoA = N-acetyl-alpha-D-glucosamine 1-phosphate + CoA + H(+)</text>
        <dbReference type="Rhea" id="RHEA:13725"/>
        <dbReference type="ChEBI" id="CHEBI:15378"/>
        <dbReference type="ChEBI" id="CHEBI:57287"/>
        <dbReference type="ChEBI" id="CHEBI:57288"/>
        <dbReference type="ChEBI" id="CHEBI:57776"/>
        <dbReference type="ChEBI" id="CHEBI:58516"/>
        <dbReference type="EC" id="2.3.1.157"/>
    </reaction>
</comment>
<comment type="function">
    <text evidence="8">Catalyzes the last two sequential reactions in the de novo biosynthetic pathway for UDP-N-acetylglucosamine (UDP-GlcNAc). The C-terminal domain catalyzes the transfer of acetyl group from acetyl coenzyme A to glucosamine-1-phosphate (GlcN-1-P) to produce N-acetylglucosamine-1-phosphate (GlcNAc-1-P), which is converted into UDP-GlcNAc by the transfer of uridine 5-monophosphate (from uridine 5-triphosphate), a reaction catalyzed by the N-terminal domain.</text>
</comment>
<reference evidence="10 11" key="1">
    <citation type="submission" date="2017-04" db="EMBL/GenBank/DDBJ databases">
        <authorList>
            <person name="Afonso C.L."/>
            <person name="Miller P.J."/>
            <person name="Scott M.A."/>
            <person name="Spackman E."/>
            <person name="Goraichik I."/>
            <person name="Dimitrov K.M."/>
            <person name="Suarez D.L."/>
            <person name="Swayne D.E."/>
        </authorList>
    </citation>
    <scope>NUCLEOTIDE SEQUENCE [LARGE SCALE GENOMIC DNA]</scope>
    <source>
        <strain evidence="10 11">DSM 13146</strain>
    </source>
</reference>
<name>A0A1W1X5C9_9BACT</name>
<keyword evidence="11" id="KW-1185">Reference proteome</keyword>
<gene>
    <name evidence="10" type="ORF">SAMN02746041_00615</name>
</gene>
<protein>
    <submittedName>
        <fullName evidence="10">MobA-like NTP transferase domain-containing protein</fullName>
    </submittedName>
</protein>
<evidence type="ECO:0000256" key="1">
    <source>
        <dbReference type="ARBA" id="ARBA00007707"/>
    </source>
</evidence>
<evidence type="ECO:0000256" key="8">
    <source>
        <dbReference type="ARBA" id="ARBA00049628"/>
    </source>
</evidence>
<dbReference type="InterPro" id="IPR029044">
    <property type="entry name" value="Nucleotide-diphossugar_trans"/>
</dbReference>
<sequence length="275" mass="30790">MTHANETHPVTSIVFAAGKGSRMRGYSGNKTLLPLISSAANPYEGDRPLLVEVLENLPPGPKGIVVHHRAEDVQEATAAYSCTYCFQPETNGTGGALLAALPFLESVGTEEVIITMGDVPLIRPETYRRLLRSLGQRHLAVLAFDPRDPAQYGKLEVEGDRVLRIVEWKYWHGEQDPERRARLNLCNAGVYGARRRPLLECLRELEKNPHVVEKERDGRWVQIREYFLTDLVEIMNRAGYSVGLCLADEEEVLGVDTPEALKRAQSIYAQRRASS</sequence>
<comment type="catalytic activity">
    <reaction evidence="7">
        <text>N-acetyl-alpha-D-glucosamine 1-phosphate + UTP + H(+) = UDP-N-acetyl-alpha-D-glucosamine + diphosphate</text>
        <dbReference type="Rhea" id="RHEA:13509"/>
        <dbReference type="ChEBI" id="CHEBI:15378"/>
        <dbReference type="ChEBI" id="CHEBI:33019"/>
        <dbReference type="ChEBI" id="CHEBI:46398"/>
        <dbReference type="ChEBI" id="CHEBI:57705"/>
        <dbReference type="ChEBI" id="CHEBI:57776"/>
        <dbReference type="EC" id="2.7.7.23"/>
    </reaction>
</comment>
<dbReference type="EMBL" id="FWXF01000002">
    <property type="protein sequence ID" value="SMC19115.1"/>
    <property type="molecule type" value="Genomic_DNA"/>
</dbReference>
<evidence type="ECO:0000256" key="7">
    <source>
        <dbReference type="ARBA" id="ARBA00048493"/>
    </source>
</evidence>
<dbReference type="GO" id="GO:0003977">
    <property type="term" value="F:UDP-N-acetylglucosamine diphosphorylase activity"/>
    <property type="evidence" value="ECO:0007669"/>
    <property type="project" value="UniProtKB-EC"/>
</dbReference>
<feature type="domain" description="MobA-like NTP transferase" evidence="9">
    <location>
        <begin position="13"/>
        <end position="145"/>
    </location>
</feature>
<keyword evidence="5" id="KW-0012">Acyltransferase</keyword>
<proteinExistence type="inferred from homology"/>
<dbReference type="InterPro" id="IPR050065">
    <property type="entry name" value="GlmU-like"/>
</dbReference>
<keyword evidence="4" id="KW-0548">Nucleotidyltransferase</keyword>
<dbReference type="PANTHER" id="PTHR43584:SF3">
    <property type="entry name" value="BIFUNCTIONAL PROTEIN GLMU"/>
    <property type="match status" value="1"/>
</dbReference>
<evidence type="ECO:0000256" key="3">
    <source>
        <dbReference type="ARBA" id="ARBA00022679"/>
    </source>
</evidence>
<dbReference type="STRING" id="1121390.SAMN02746041_00615"/>
<dbReference type="InterPro" id="IPR025877">
    <property type="entry name" value="MobA-like_NTP_Trfase"/>
</dbReference>
<dbReference type="GO" id="GO:0019134">
    <property type="term" value="F:glucosamine-1-phosphate N-acetyltransferase activity"/>
    <property type="evidence" value="ECO:0007669"/>
    <property type="project" value="UniProtKB-EC"/>
</dbReference>
<evidence type="ECO:0000256" key="6">
    <source>
        <dbReference type="ARBA" id="ARBA00048247"/>
    </source>
</evidence>
<keyword evidence="3 10" id="KW-0808">Transferase</keyword>
<evidence type="ECO:0000256" key="5">
    <source>
        <dbReference type="ARBA" id="ARBA00023315"/>
    </source>
</evidence>
<evidence type="ECO:0000256" key="2">
    <source>
        <dbReference type="ARBA" id="ARBA00007947"/>
    </source>
</evidence>
<evidence type="ECO:0000313" key="11">
    <source>
        <dbReference type="Proteomes" id="UP000192783"/>
    </source>
</evidence>
<comment type="similarity">
    <text evidence="2">In the N-terminal section; belongs to the N-acetylglucosamine-1-phosphate uridyltransferase family.</text>
</comment>
<evidence type="ECO:0000313" key="10">
    <source>
        <dbReference type="EMBL" id="SMC19115.1"/>
    </source>
</evidence>
<dbReference type="Pfam" id="PF12804">
    <property type="entry name" value="NTP_transf_3"/>
    <property type="match status" value="1"/>
</dbReference>
<dbReference type="Proteomes" id="UP000192783">
    <property type="component" value="Unassembled WGS sequence"/>
</dbReference>
<evidence type="ECO:0000259" key="9">
    <source>
        <dbReference type="Pfam" id="PF12804"/>
    </source>
</evidence>
<dbReference type="RefSeq" id="WP_084056162.1">
    <property type="nucleotide sequence ID" value="NZ_FWXF01000002.1"/>
</dbReference>